<dbReference type="OrthoDB" id="2860468at2759"/>
<proteinExistence type="predicted"/>
<organism evidence="1 2">
    <name type="scientific">Cyclocybe aegerita</name>
    <name type="common">Black poplar mushroom</name>
    <name type="synonym">Agrocybe aegerita</name>
    <dbReference type="NCBI Taxonomy" id="1973307"/>
    <lineage>
        <taxon>Eukaryota</taxon>
        <taxon>Fungi</taxon>
        <taxon>Dikarya</taxon>
        <taxon>Basidiomycota</taxon>
        <taxon>Agaricomycotina</taxon>
        <taxon>Agaricomycetes</taxon>
        <taxon>Agaricomycetidae</taxon>
        <taxon>Agaricales</taxon>
        <taxon>Agaricineae</taxon>
        <taxon>Bolbitiaceae</taxon>
        <taxon>Cyclocybe</taxon>
    </lineage>
</organism>
<evidence type="ECO:0000313" key="2">
    <source>
        <dbReference type="Proteomes" id="UP000467700"/>
    </source>
</evidence>
<dbReference type="EMBL" id="CACVBS010000050">
    <property type="protein sequence ID" value="CAA7265711.1"/>
    <property type="molecule type" value="Genomic_DNA"/>
</dbReference>
<accession>A0A8S0XTT0</accession>
<keyword evidence="2" id="KW-1185">Reference proteome</keyword>
<dbReference type="AlphaFoldDB" id="A0A8S0XTT0"/>
<comment type="caution">
    <text evidence="1">The sequence shown here is derived from an EMBL/GenBank/DDBJ whole genome shotgun (WGS) entry which is preliminary data.</text>
</comment>
<dbReference type="Proteomes" id="UP000467700">
    <property type="component" value="Unassembled WGS sequence"/>
</dbReference>
<name>A0A8S0XTT0_CYCAE</name>
<reference evidence="1 2" key="1">
    <citation type="submission" date="2020-01" db="EMBL/GenBank/DDBJ databases">
        <authorList>
            <person name="Gupta K D."/>
        </authorList>
    </citation>
    <scope>NUCLEOTIDE SEQUENCE [LARGE SCALE GENOMIC DNA]</scope>
</reference>
<dbReference type="Gene3D" id="1.20.1280.50">
    <property type="match status" value="1"/>
</dbReference>
<protein>
    <recommendedName>
        <fullName evidence="3">F-box domain-containing protein</fullName>
    </recommendedName>
</protein>
<gene>
    <name evidence="1" type="ORF">AAE3_LOCUS8015</name>
</gene>
<sequence length="477" mass="55355">MPAIARNYRYKVRRARVYTRELEGPDGDVVMGEPDDPVYYRPAEYGDRLPFRWALKDLELSRPTNPFIFHEPRPKTKHYYRSISPFDQLPNELLCDIFLKFLEDQHERFPAKNPFKLQYPPNRKPFVDPSILVMVCHRWRRVALFLPALWSTIRISSPNLVHTQRLRRWLDNSRGRLLYLFLHDRGDSNAMTATILNLFLEHRERWRVVDFSAELRDGLSSPIYVPIAAFTQGLSPASYRRLLSASINIPSTQPALTFPPQNRTSPLVHIRLDVLRNMWLAIHEAPKLRYVKWGIFWMTTRPRPAPGFSSNFSEICISHVIGTVDIMKFLQSFPCLEVFEAPRIADPTKALQFPTTHVHCPSLRSLTISSWLDTDPFFRSFDAPALKRFSASFKDTAIPFPMDALGDFFARSKSMIEYLSLDGEHPEEDYVQFMTLKALQNIKVLRAHFRASDASISLFTSTTRTHTSGFRICTTML</sequence>
<evidence type="ECO:0000313" key="1">
    <source>
        <dbReference type="EMBL" id="CAA7265711.1"/>
    </source>
</evidence>
<evidence type="ECO:0008006" key="3">
    <source>
        <dbReference type="Google" id="ProtNLM"/>
    </source>
</evidence>